<dbReference type="InterPro" id="IPR011009">
    <property type="entry name" value="Kinase-like_dom_sf"/>
</dbReference>
<sequence length="547" mass="60003">MLIGIDFDNTLAGYDRAFAAEAGRRGLMLSDFPVSKRSIRDRLRQRPDGEREWMAIQGQVYGARMGEAELIAGVAEFLLACRARGVKVAIVSHKSHYGHFDPAGVDLRQAALRWMTAQGFFDDFGLDPSAVFFEDDRDAKVARIAACGCDVFIDDLEEVLTHPGFPATTARHLFHPDPGPLPSGPFKAHRDWAGLNAAILTPNISDRHTTSLRASDPAVAEATDWAERQLGHPVTAIRRGTASGNNRIYRLDTAAGPFCLKLYPKLPGDTRDRLGTEFAALSFLERHGVERTPRAIAADPVSGATLYSWIDGAPVSNPGDDHLTCMLDFVATLDRLRQRPDAATLPPASEACLSPAELICQIDRRLAALASAADGMPALDRLLGDGIGPLLDRWGSRVRRIDAPLPTDLRTLSPSDLGFHNALAAPDGLYFVDFEYFGWDDPVKLAADFVLHPGMALQPALKARFLAGCRIVFARDAGFADRFDLLHPLYGLRWCLILLNEFLPERWARRAFAGAEDRIAAETRQLAKATTLLRTLTDHDGRFSFAA</sequence>
<accession>A0A512DN82</accession>
<proteinExistence type="predicted"/>
<dbReference type="SUPFAM" id="SSF56784">
    <property type="entry name" value="HAD-like"/>
    <property type="match status" value="1"/>
</dbReference>
<name>A0A512DN82_9PROT</name>
<protein>
    <submittedName>
        <fullName evidence="1">Uncharacterized protein</fullName>
    </submittedName>
</protein>
<dbReference type="SUPFAM" id="SSF56112">
    <property type="entry name" value="Protein kinase-like (PK-like)"/>
    <property type="match status" value="1"/>
</dbReference>
<evidence type="ECO:0000313" key="1">
    <source>
        <dbReference type="EMBL" id="GEO37935.1"/>
    </source>
</evidence>
<dbReference type="EMBL" id="BJYZ01000008">
    <property type="protein sequence ID" value="GEO37935.1"/>
    <property type="molecule type" value="Genomic_DNA"/>
</dbReference>
<evidence type="ECO:0000313" key="2">
    <source>
        <dbReference type="Proteomes" id="UP000321523"/>
    </source>
</evidence>
<keyword evidence="2" id="KW-1185">Reference proteome</keyword>
<dbReference type="OrthoDB" id="573782at2"/>
<gene>
    <name evidence="1" type="ORF">SAE02_20830</name>
</gene>
<reference evidence="1 2" key="1">
    <citation type="submission" date="2019-07" db="EMBL/GenBank/DDBJ databases">
        <title>Whole genome shotgun sequence of Skermanella aerolata NBRC 106429.</title>
        <authorList>
            <person name="Hosoyama A."/>
            <person name="Uohara A."/>
            <person name="Ohji S."/>
            <person name="Ichikawa N."/>
        </authorList>
    </citation>
    <scope>NUCLEOTIDE SEQUENCE [LARGE SCALE GENOMIC DNA]</scope>
    <source>
        <strain evidence="1 2">NBRC 106429</strain>
    </source>
</reference>
<dbReference type="InterPro" id="IPR036412">
    <property type="entry name" value="HAD-like_sf"/>
</dbReference>
<dbReference type="RefSeq" id="WP_052831467.1">
    <property type="nucleotide sequence ID" value="NZ_BJYZ01000008.1"/>
</dbReference>
<comment type="caution">
    <text evidence="1">The sequence shown here is derived from an EMBL/GenBank/DDBJ whole genome shotgun (WGS) entry which is preliminary data.</text>
</comment>
<dbReference type="AlphaFoldDB" id="A0A512DN82"/>
<dbReference type="Proteomes" id="UP000321523">
    <property type="component" value="Unassembled WGS sequence"/>
</dbReference>
<organism evidence="1 2">
    <name type="scientific">Skermanella aerolata</name>
    <dbReference type="NCBI Taxonomy" id="393310"/>
    <lineage>
        <taxon>Bacteria</taxon>
        <taxon>Pseudomonadati</taxon>
        <taxon>Pseudomonadota</taxon>
        <taxon>Alphaproteobacteria</taxon>
        <taxon>Rhodospirillales</taxon>
        <taxon>Azospirillaceae</taxon>
        <taxon>Skermanella</taxon>
    </lineage>
</organism>